<organism evidence="1 2">
    <name type="scientific">Caerostris extrusa</name>
    <name type="common">Bark spider</name>
    <name type="synonym">Caerostris bankana</name>
    <dbReference type="NCBI Taxonomy" id="172846"/>
    <lineage>
        <taxon>Eukaryota</taxon>
        <taxon>Metazoa</taxon>
        <taxon>Ecdysozoa</taxon>
        <taxon>Arthropoda</taxon>
        <taxon>Chelicerata</taxon>
        <taxon>Arachnida</taxon>
        <taxon>Araneae</taxon>
        <taxon>Araneomorphae</taxon>
        <taxon>Entelegynae</taxon>
        <taxon>Araneoidea</taxon>
        <taxon>Araneidae</taxon>
        <taxon>Caerostris</taxon>
    </lineage>
</organism>
<keyword evidence="2" id="KW-1185">Reference proteome</keyword>
<comment type="caution">
    <text evidence="1">The sequence shown here is derived from an EMBL/GenBank/DDBJ whole genome shotgun (WGS) entry which is preliminary data.</text>
</comment>
<evidence type="ECO:0000313" key="2">
    <source>
        <dbReference type="Proteomes" id="UP001054945"/>
    </source>
</evidence>
<gene>
    <name evidence="1" type="ORF">CEXT_752281</name>
</gene>
<dbReference type="Proteomes" id="UP001054945">
    <property type="component" value="Unassembled WGS sequence"/>
</dbReference>
<protein>
    <submittedName>
        <fullName evidence="1">Uncharacterized protein</fullName>
    </submittedName>
</protein>
<dbReference type="AlphaFoldDB" id="A0AAV4QLB1"/>
<proteinExistence type="predicted"/>
<sequence>MGVITALTAPLSSRPFVLAAAGEKVSQVIGYGRDNVESAISDELRWLGTQFEGCMANPINSTNVRIARSMHYRIDQNYPTCKENHPGLNLRTRRNIKCIFHTPFAWEGLPIFIKCTPRPA</sequence>
<reference evidence="1 2" key="1">
    <citation type="submission" date="2021-06" db="EMBL/GenBank/DDBJ databases">
        <title>Caerostris extrusa draft genome.</title>
        <authorList>
            <person name="Kono N."/>
            <person name="Arakawa K."/>
        </authorList>
    </citation>
    <scope>NUCLEOTIDE SEQUENCE [LARGE SCALE GENOMIC DNA]</scope>
</reference>
<name>A0AAV4QLB1_CAEEX</name>
<dbReference type="EMBL" id="BPLR01006300">
    <property type="protein sequence ID" value="GIY08855.1"/>
    <property type="molecule type" value="Genomic_DNA"/>
</dbReference>
<evidence type="ECO:0000313" key="1">
    <source>
        <dbReference type="EMBL" id="GIY08855.1"/>
    </source>
</evidence>
<accession>A0AAV4QLB1</accession>